<protein>
    <submittedName>
        <fullName evidence="2">Uncharacterized protein</fullName>
    </submittedName>
</protein>
<reference evidence="2" key="1">
    <citation type="submission" date="2023-05" db="EMBL/GenBank/DDBJ databases">
        <title>Genome and transcriptome analyses reveal genes involved in the formation of fine ridges on petal epidermal cells in Hibiscus trionum.</title>
        <authorList>
            <person name="Koshimizu S."/>
            <person name="Masuda S."/>
            <person name="Ishii T."/>
            <person name="Shirasu K."/>
            <person name="Hoshino A."/>
            <person name="Arita M."/>
        </authorList>
    </citation>
    <scope>NUCLEOTIDE SEQUENCE</scope>
    <source>
        <strain evidence="2">Hamamatsu line</strain>
    </source>
</reference>
<gene>
    <name evidence="2" type="ORF">HRI_002582800</name>
</gene>
<proteinExistence type="predicted"/>
<feature type="region of interest" description="Disordered" evidence="1">
    <location>
        <begin position="82"/>
        <end position="102"/>
    </location>
</feature>
<keyword evidence="3" id="KW-1185">Reference proteome</keyword>
<accession>A0A9W7M892</accession>
<dbReference type="OrthoDB" id="1747995at2759"/>
<evidence type="ECO:0000313" key="2">
    <source>
        <dbReference type="EMBL" id="GMI89135.1"/>
    </source>
</evidence>
<evidence type="ECO:0000313" key="3">
    <source>
        <dbReference type="Proteomes" id="UP001165190"/>
    </source>
</evidence>
<sequence>MLLVISSRHTPITPRHLFPPLYHRFPLCSNFTIRSDVQQLRLLAAASGSCSILPAVLVGLLGAGMVETAYADVVADVDADKVSSKPPLPSEPPTSHVNLEETAKKEKWRIEQRLKDKGIRYGSYSQFTVDVKGQKVTIKFQIPPGCEVAQLIVNLVSHLGLKVEERGGGGSDMLINSLLLAYLRW</sequence>
<dbReference type="EMBL" id="BSYR01000022">
    <property type="protein sequence ID" value="GMI89135.1"/>
    <property type="molecule type" value="Genomic_DNA"/>
</dbReference>
<evidence type="ECO:0000256" key="1">
    <source>
        <dbReference type="SAM" id="MobiDB-lite"/>
    </source>
</evidence>
<dbReference type="AlphaFoldDB" id="A0A9W7M892"/>
<comment type="caution">
    <text evidence="2">The sequence shown here is derived from an EMBL/GenBank/DDBJ whole genome shotgun (WGS) entry which is preliminary data.</text>
</comment>
<organism evidence="2 3">
    <name type="scientific">Hibiscus trionum</name>
    <name type="common">Flower of an hour</name>
    <dbReference type="NCBI Taxonomy" id="183268"/>
    <lineage>
        <taxon>Eukaryota</taxon>
        <taxon>Viridiplantae</taxon>
        <taxon>Streptophyta</taxon>
        <taxon>Embryophyta</taxon>
        <taxon>Tracheophyta</taxon>
        <taxon>Spermatophyta</taxon>
        <taxon>Magnoliopsida</taxon>
        <taxon>eudicotyledons</taxon>
        <taxon>Gunneridae</taxon>
        <taxon>Pentapetalae</taxon>
        <taxon>rosids</taxon>
        <taxon>malvids</taxon>
        <taxon>Malvales</taxon>
        <taxon>Malvaceae</taxon>
        <taxon>Malvoideae</taxon>
        <taxon>Hibiscus</taxon>
    </lineage>
</organism>
<dbReference type="Proteomes" id="UP001165190">
    <property type="component" value="Unassembled WGS sequence"/>
</dbReference>
<name>A0A9W7M892_HIBTR</name>